<organism evidence="2 3">
    <name type="scientific">Acrocarpospora pleiomorpha</name>
    <dbReference type="NCBI Taxonomy" id="90975"/>
    <lineage>
        <taxon>Bacteria</taxon>
        <taxon>Bacillati</taxon>
        <taxon>Actinomycetota</taxon>
        <taxon>Actinomycetes</taxon>
        <taxon>Streptosporangiales</taxon>
        <taxon>Streptosporangiaceae</taxon>
        <taxon>Acrocarpospora</taxon>
    </lineage>
</organism>
<keyword evidence="1" id="KW-1133">Transmembrane helix</keyword>
<evidence type="ECO:0000313" key="2">
    <source>
        <dbReference type="EMBL" id="GES18102.1"/>
    </source>
</evidence>
<evidence type="ECO:0000256" key="1">
    <source>
        <dbReference type="SAM" id="Phobius"/>
    </source>
</evidence>
<evidence type="ECO:0008006" key="4">
    <source>
        <dbReference type="Google" id="ProtNLM"/>
    </source>
</evidence>
<keyword evidence="1" id="KW-0812">Transmembrane</keyword>
<comment type="caution">
    <text evidence="2">The sequence shown here is derived from an EMBL/GenBank/DDBJ whole genome shotgun (WGS) entry which is preliminary data.</text>
</comment>
<sequence length="53" mass="5992">MYGALWRRLPGRRPLRIVLALLLAATSVALLWFVIFPWLEPLLPTGDPLLPTP</sequence>
<protein>
    <recommendedName>
        <fullName evidence="4">Oligopeptide transport permease C-like N-terminal domain-containing protein</fullName>
    </recommendedName>
</protein>
<gene>
    <name evidence="2" type="ORF">Aple_009970</name>
</gene>
<dbReference type="Proteomes" id="UP000377595">
    <property type="component" value="Unassembled WGS sequence"/>
</dbReference>
<reference evidence="2 3" key="1">
    <citation type="submission" date="2019-10" db="EMBL/GenBank/DDBJ databases">
        <title>Whole genome shotgun sequence of Acrocarpospora pleiomorpha NBRC 16267.</title>
        <authorList>
            <person name="Ichikawa N."/>
            <person name="Kimura A."/>
            <person name="Kitahashi Y."/>
            <person name="Komaki H."/>
            <person name="Oguchi A."/>
        </authorList>
    </citation>
    <scope>NUCLEOTIDE SEQUENCE [LARGE SCALE GENOMIC DNA]</scope>
    <source>
        <strain evidence="2 3">NBRC 16267</strain>
    </source>
</reference>
<evidence type="ECO:0000313" key="3">
    <source>
        <dbReference type="Proteomes" id="UP000377595"/>
    </source>
</evidence>
<accession>A0A5M3XBG6</accession>
<name>A0A5M3XBG6_9ACTN</name>
<dbReference type="RefSeq" id="WP_170321287.1">
    <property type="nucleotide sequence ID" value="NZ_BAAAHM010000017.1"/>
</dbReference>
<keyword evidence="1" id="KW-0472">Membrane</keyword>
<dbReference type="EMBL" id="BLAF01000006">
    <property type="protein sequence ID" value="GES18102.1"/>
    <property type="molecule type" value="Genomic_DNA"/>
</dbReference>
<proteinExistence type="predicted"/>
<dbReference type="AlphaFoldDB" id="A0A5M3XBG6"/>
<keyword evidence="3" id="KW-1185">Reference proteome</keyword>
<feature type="transmembrane region" description="Helical" evidence="1">
    <location>
        <begin position="17"/>
        <end position="39"/>
    </location>
</feature>